<evidence type="ECO:0000313" key="2">
    <source>
        <dbReference type="EMBL" id="OGG76450.1"/>
    </source>
</evidence>
<evidence type="ECO:0000313" key="3">
    <source>
        <dbReference type="Proteomes" id="UP000176714"/>
    </source>
</evidence>
<protein>
    <recommendedName>
        <fullName evidence="4">PrgI family protein</fullName>
    </recommendedName>
</protein>
<evidence type="ECO:0008006" key="4">
    <source>
        <dbReference type="Google" id="ProtNLM"/>
    </source>
</evidence>
<proteinExistence type="predicted"/>
<dbReference type="InterPro" id="IPR024414">
    <property type="entry name" value="Uncharacterised_PrgI"/>
</dbReference>
<comment type="caution">
    <text evidence="2">The sequence shown here is derived from an EMBL/GenBank/DDBJ whole genome shotgun (WGS) entry which is preliminary data.</text>
</comment>
<dbReference type="Pfam" id="PF12666">
    <property type="entry name" value="PrgI"/>
    <property type="match status" value="1"/>
</dbReference>
<dbReference type="Proteomes" id="UP000176714">
    <property type="component" value="Unassembled WGS sequence"/>
</dbReference>
<keyword evidence="1" id="KW-0472">Membrane</keyword>
<feature type="transmembrane region" description="Helical" evidence="1">
    <location>
        <begin position="47"/>
        <end position="65"/>
    </location>
</feature>
<sequence length="132" mass="14671">MEYQVPQFIEVEDKIIGPLTLKQFIYLAGGIGLCVLFFSYLNIVVALLLSALVVGFVAALAFYKINGKPFVEIIEAGFSYYTSAKLFLWKHEDPTTAKEVPVVNVSAVRGAPKLTRGKLTELAWSLDIQTRK</sequence>
<dbReference type="STRING" id="1798516.A2950_02325"/>
<organism evidence="2 3">
    <name type="scientific">Candidatus Kaiserbacteria bacterium RIFCSPLOWO2_01_FULL_55_19</name>
    <dbReference type="NCBI Taxonomy" id="1798516"/>
    <lineage>
        <taxon>Bacteria</taxon>
        <taxon>Candidatus Kaiseribacteriota</taxon>
    </lineage>
</organism>
<keyword evidence="1" id="KW-0812">Transmembrane</keyword>
<feature type="transmembrane region" description="Helical" evidence="1">
    <location>
        <begin position="24"/>
        <end position="41"/>
    </location>
</feature>
<accession>A0A1F6ES66</accession>
<evidence type="ECO:0000256" key="1">
    <source>
        <dbReference type="SAM" id="Phobius"/>
    </source>
</evidence>
<name>A0A1F6ES66_9BACT</name>
<keyword evidence="1" id="KW-1133">Transmembrane helix</keyword>
<dbReference type="EMBL" id="MFMD01000018">
    <property type="protein sequence ID" value="OGG76450.1"/>
    <property type="molecule type" value="Genomic_DNA"/>
</dbReference>
<reference evidence="2 3" key="1">
    <citation type="journal article" date="2016" name="Nat. Commun.">
        <title>Thousands of microbial genomes shed light on interconnected biogeochemical processes in an aquifer system.</title>
        <authorList>
            <person name="Anantharaman K."/>
            <person name="Brown C.T."/>
            <person name="Hug L.A."/>
            <person name="Sharon I."/>
            <person name="Castelle C.J."/>
            <person name="Probst A.J."/>
            <person name="Thomas B.C."/>
            <person name="Singh A."/>
            <person name="Wilkins M.J."/>
            <person name="Karaoz U."/>
            <person name="Brodie E.L."/>
            <person name="Williams K.H."/>
            <person name="Hubbard S.S."/>
            <person name="Banfield J.F."/>
        </authorList>
    </citation>
    <scope>NUCLEOTIDE SEQUENCE [LARGE SCALE GENOMIC DNA]</scope>
</reference>
<gene>
    <name evidence="2" type="ORF">A2950_02325</name>
</gene>
<dbReference type="AlphaFoldDB" id="A0A1F6ES66"/>